<evidence type="ECO:0000256" key="1">
    <source>
        <dbReference type="ARBA" id="ARBA00004976"/>
    </source>
</evidence>
<dbReference type="RefSeq" id="WP_012085746.1">
    <property type="nucleotide sequence ID" value="NZ_CP145201.2"/>
</dbReference>
<dbReference type="Gene3D" id="3.30.460.10">
    <property type="entry name" value="Beta Polymerase, domain 2"/>
    <property type="match status" value="1"/>
</dbReference>
<reference evidence="3" key="1">
    <citation type="submission" date="2014-04" db="EMBL/GenBank/DDBJ databases">
        <authorList>
            <person name="Xu Y.W."/>
            <person name="Yang Q."/>
        </authorList>
    </citation>
    <scope>NUCLEOTIDE SEQUENCE</scope>
    <source>
        <strain evidence="3">TFGsc1</strain>
    </source>
</reference>
<dbReference type="InterPro" id="IPR007685">
    <property type="entry name" value="RelA_SpoT"/>
</dbReference>
<gene>
    <name evidence="3" type="primary">ri17</name>
</gene>
<sequence length="216" mass="26127">MSYDDELNFLKKIISVIYERMTNYADTFVELRNNKINFKKKCVCDFLDDKNTYIDSELLDNVVVFKEIVKKENRILLIDEELELEIDKRIKNERSIYNKLLKYQAKNGKGKYPIIKCLNDLLGYRFTLQSDIDLNNVYNILNEYVYENFNGKIKIVDASKNDYKAIHLYFKIDNFCFPCELQIWLNKDHKNNKKSHKIYKQDYLNWEEYESELEKK</sequence>
<comment type="pathway">
    <text evidence="1">Purine metabolism; ppGpp biosynthesis; ppGpp from GTP: step 1/2.</text>
</comment>
<dbReference type="AlphaFoldDB" id="A0A0P0YP62"/>
<dbReference type="UniPathway" id="UPA00908">
    <property type="reaction ID" value="UER00884"/>
</dbReference>
<dbReference type="Pfam" id="PF04607">
    <property type="entry name" value="RelA_SpoT"/>
    <property type="match status" value="1"/>
</dbReference>
<dbReference type="EMBL" id="AB930127">
    <property type="protein sequence ID" value="BAT22919.1"/>
    <property type="molecule type" value="Genomic_DNA"/>
</dbReference>
<evidence type="ECO:0000313" key="3">
    <source>
        <dbReference type="EMBL" id="BAT22919.1"/>
    </source>
</evidence>
<proteinExistence type="predicted"/>
<protein>
    <submittedName>
        <fullName evidence="3">Putative mobile element-associated protein</fullName>
    </submittedName>
</protein>
<name>A0A0P0YP62_STACP</name>
<reference evidence="3" key="2">
    <citation type="journal article" date="2015" name="PLoS ONE">
        <title>Skin Commensal Staphylococci May Act as Reservoir for Fusidic Acid Resistance Genes.</title>
        <authorList>
            <person name="Hung W.-C."/>
            <person name="Chen H.-J."/>
            <person name="Lin Y.-T."/>
            <person name="Tsai J.-C."/>
            <person name="Chen C.-W."/>
            <person name="Lu H.-H."/>
            <person name="Tseng S.-P."/>
            <person name="Jheng Y.-Y."/>
            <person name="Leong K.H."/>
            <person name="Teng L.-J."/>
        </authorList>
    </citation>
    <scope>NUCLEOTIDE SEQUENCE</scope>
    <source>
        <strain evidence="3">TFGsc1</strain>
    </source>
</reference>
<accession>A0A0P0YP62</accession>
<feature type="domain" description="RelA/SpoT" evidence="2">
    <location>
        <begin position="88"/>
        <end position="203"/>
    </location>
</feature>
<dbReference type="InterPro" id="IPR043519">
    <property type="entry name" value="NT_sf"/>
</dbReference>
<organism evidence="3">
    <name type="scientific">Staphylococcus capitis subsp. urealyticus</name>
    <dbReference type="NCBI Taxonomy" id="74703"/>
    <lineage>
        <taxon>Bacteria</taxon>
        <taxon>Bacillati</taxon>
        <taxon>Bacillota</taxon>
        <taxon>Bacilli</taxon>
        <taxon>Bacillales</taxon>
        <taxon>Staphylococcaceae</taxon>
        <taxon>Staphylococcus</taxon>
    </lineage>
</organism>
<evidence type="ECO:0000259" key="2">
    <source>
        <dbReference type="SMART" id="SM00954"/>
    </source>
</evidence>
<dbReference type="SUPFAM" id="SSF81301">
    <property type="entry name" value="Nucleotidyltransferase"/>
    <property type="match status" value="1"/>
</dbReference>
<dbReference type="GO" id="GO:0015970">
    <property type="term" value="P:guanosine tetraphosphate biosynthetic process"/>
    <property type="evidence" value="ECO:0007669"/>
    <property type="project" value="UniProtKB-UniPathway"/>
</dbReference>
<dbReference type="SMART" id="SM00954">
    <property type="entry name" value="RelA_SpoT"/>
    <property type="match status" value="1"/>
</dbReference>